<keyword evidence="2" id="KW-0812">Transmembrane</keyword>
<accession>A0ABU3KLX2</accession>
<evidence type="ECO:0000256" key="1">
    <source>
        <dbReference type="SAM" id="MobiDB-lite"/>
    </source>
</evidence>
<evidence type="ECO:0000256" key="2">
    <source>
        <dbReference type="SAM" id="Phobius"/>
    </source>
</evidence>
<gene>
    <name evidence="3" type="ORF">RAE19_08415</name>
</gene>
<reference evidence="3 4" key="1">
    <citation type="submission" date="2023-08" db="EMBL/GenBank/DDBJ databases">
        <title>Rhodoferax potami sp. nov. and Rhodoferax mekongensis sp. nov., isolated from the Mekong River in Thailand.</title>
        <authorList>
            <person name="Kitikhun S."/>
            <person name="Charoenyingcharoen P."/>
            <person name="Siriarchawattana P."/>
            <person name="Likhitrattanapisal S."/>
            <person name="Nilsakha T."/>
            <person name="Chanpet A."/>
            <person name="Rattanawaree P."/>
            <person name="Ingsriswang S."/>
        </authorList>
    </citation>
    <scope>NUCLEOTIDE SEQUENCE [LARGE SCALE GENOMIC DNA]</scope>
    <source>
        <strain evidence="3 4">TBRC 17660</strain>
    </source>
</reference>
<dbReference type="Proteomes" id="UP001321700">
    <property type="component" value="Unassembled WGS sequence"/>
</dbReference>
<keyword evidence="4" id="KW-1185">Reference proteome</keyword>
<feature type="transmembrane region" description="Helical" evidence="2">
    <location>
        <begin position="32"/>
        <end position="50"/>
    </location>
</feature>
<keyword evidence="2" id="KW-0472">Membrane</keyword>
<evidence type="ECO:0000313" key="3">
    <source>
        <dbReference type="EMBL" id="MDT7518727.1"/>
    </source>
</evidence>
<comment type="caution">
    <text evidence="3">The sequence shown here is derived from an EMBL/GenBank/DDBJ whole genome shotgun (WGS) entry which is preliminary data.</text>
</comment>
<proteinExistence type="predicted"/>
<keyword evidence="3" id="KW-0808">Transferase</keyword>
<sequence>MMFQKIQRIVIPLAALAALILGYRHYGWPGVALVGGGLIMWQLLHFTRMLQVLKRAANRPIGHVDSAVMLHARLRAGLPLLHVVAMTRSLGQLESPKDTQPERYRWTDTAGSTVLCVFNGGKLQSWDLQRPSQDKALPEPAHAAAVESAS</sequence>
<organism evidence="3 4">
    <name type="scientific">Rhodoferax potami</name>
    <dbReference type="NCBI Taxonomy" id="3068338"/>
    <lineage>
        <taxon>Bacteria</taxon>
        <taxon>Pseudomonadati</taxon>
        <taxon>Pseudomonadota</taxon>
        <taxon>Betaproteobacteria</taxon>
        <taxon>Burkholderiales</taxon>
        <taxon>Comamonadaceae</taxon>
        <taxon>Rhodoferax</taxon>
    </lineage>
</organism>
<evidence type="ECO:0000313" key="4">
    <source>
        <dbReference type="Proteomes" id="UP001321700"/>
    </source>
</evidence>
<feature type="region of interest" description="Disordered" evidence="1">
    <location>
        <begin position="129"/>
        <end position="150"/>
    </location>
</feature>
<dbReference type="RefSeq" id="WP_313874447.1">
    <property type="nucleotide sequence ID" value="NZ_JAVBIK010000001.1"/>
</dbReference>
<keyword evidence="2" id="KW-1133">Transmembrane helix</keyword>
<protein>
    <submittedName>
        <fullName evidence="3">Glycerate kinase</fullName>
    </submittedName>
</protein>
<dbReference type="GO" id="GO:0016301">
    <property type="term" value="F:kinase activity"/>
    <property type="evidence" value="ECO:0007669"/>
    <property type="project" value="UniProtKB-KW"/>
</dbReference>
<keyword evidence="3" id="KW-0418">Kinase</keyword>
<dbReference type="EMBL" id="JAVBIK010000001">
    <property type="protein sequence ID" value="MDT7518727.1"/>
    <property type="molecule type" value="Genomic_DNA"/>
</dbReference>
<name>A0ABU3KLX2_9BURK</name>